<evidence type="ECO:0000313" key="3">
    <source>
        <dbReference type="EMBL" id="GHA69184.1"/>
    </source>
</evidence>
<evidence type="ECO:0000256" key="1">
    <source>
        <dbReference type="SAM" id="MobiDB-lite"/>
    </source>
</evidence>
<accession>A0A918SSX5</accession>
<feature type="chain" id="PRO_5037461292" evidence="2">
    <location>
        <begin position="28"/>
        <end position="532"/>
    </location>
</feature>
<reference evidence="3" key="1">
    <citation type="journal article" date="2014" name="Int. J. Syst. Evol. Microbiol.">
        <title>Complete genome sequence of Corynebacterium casei LMG S-19264T (=DSM 44701T), isolated from a smear-ripened cheese.</title>
        <authorList>
            <consortium name="US DOE Joint Genome Institute (JGI-PGF)"/>
            <person name="Walter F."/>
            <person name="Albersmeier A."/>
            <person name="Kalinowski J."/>
            <person name="Ruckert C."/>
        </authorList>
    </citation>
    <scope>NUCLEOTIDE SEQUENCE</scope>
    <source>
        <strain evidence="3">KCTC 23077</strain>
    </source>
</reference>
<gene>
    <name evidence="3" type="primary">prpL</name>
    <name evidence="3" type="ORF">GCM10007067_01370</name>
</gene>
<dbReference type="PANTHER" id="PTHR36234:SF5">
    <property type="entry name" value="LYSYL ENDOPEPTIDASE"/>
    <property type="match status" value="1"/>
</dbReference>
<evidence type="ECO:0000256" key="2">
    <source>
        <dbReference type="SAM" id="SignalP"/>
    </source>
</evidence>
<dbReference type="Pfam" id="PF13365">
    <property type="entry name" value="Trypsin_2"/>
    <property type="match status" value="1"/>
</dbReference>
<name>A0A918SSX5_9GAMM</name>
<protein>
    <submittedName>
        <fullName evidence="3">Lysyl endopeptidase</fullName>
    </submittedName>
</protein>
<dbReference type="AlphaFoldDB" id="A0A918SSX5"/>
<reference evidence="3" key="2">
    <citation type="submission" date="2020-09" db="EMBL/GenBank/DDBJ databases">
        <authorList>
            <person name="Sun Q."/>
            <person name="Kim S."/>
        </authorList>
    </citation>
    <scope>NUCLEOTIDE SEQUENCE</scope>
    <source>
        <strain evidence="3">KCTC 23077</strain>
    </source>
</reference>
<sequence>MRLFISCVTATLALLASGVLLPSGAVAGEHAVGEYSRTPPTSSQRWRIAQFPASRLTRLPYPEVPVQELLHLQKRNNSRRAKVPQVGIAREASRASPQSRLPTLVWLPVRSGGAVARVEVSSRDALALRVGLRVEALDNRVELRFAGSDAPSHIVAVIRGDEAKQLRAADGLFWSPSTDGEAQLIEVFRPAGVPASAARLQAPSLSHLIANSRNDFKIIEKIGESGSCNVDTSCRVTELGPHFVDAKNAVAHMQFVQNGATYICTGTLLADTAGATQVPYFYSANHCFSASDGAPSPTLMQGVANTLNTFWSYEATACRSGVSTPRTQIAGGATYLYSDADTDAMLLRLNSPAPAGTFFAGWTAAPLAPSSPVTAIHHPRGDAKKVSTGQHVLTETHLHRVGWLSGTTEGGSSGSALFTAGRRGYELRGGLYGGSAACPNSGSLDNLANRDVYSRFDLVFPRIRDYLASEPVALNGSAPLMPPDNATSVASQGSSVSPATLPAGDRAVPPLDSPRPSRRTGSRFDGMRSPTP</sequence>
<keyword evidence="4" id="KW-1185">Reference proteome</keyword>
<organism evidence="3 4">
    <name type="scientific">Cognatilysobacter bugurensis</name>
    <dbReference type="NCBI Taxonomy" id="543356"/>
    <lineage>
        <taxon>Bacteria</taxon>
        <taxon>Pseudomonadati</taxon>
        <taxon>Pseudomonadota</taxon>
        <taxon>Gammaproteobacteria</taxon>
        <taxon>Lysobacterales</taxon>
        <taxon>Lysobacteraceae</taxon>
        <taxon>Cognatilysobacter</taxon>
    </lineage>
</organism>
<dbReference type="InterPro" id="IPR043504">
    <property type="entry name" value="Peptidase_S1_PA_chymotrypsin"/>
</dbReference>
<dbReference type="InterPro" id="IPR009003">
    <property type="entry name" value="Peptidase_S1_PA"/>
</dbReference>
<comment type="caution">
    <text evidence="3">The sequence shown here is derived from an EMBL/GenBank/DDBJ whole genome shotgun (WGS) entry which is preliminary data.</text>
</comment>
<proteinExistence type="predicted"/>
<dbReference type="EMBL" id="BMYD01000001">
    <property type="protein sequence ID" value="GHA69184.1"/>
    <property type="molecule type" value="Genomic_DNA"/>
</dbReference>
<keyword evidence="2" id="KW-0732">Signal</keyword>
<dbReference type="Proteomes" id="UP000646426">
    <property type="component" value="Unassembled WGS sequence"/>
</dbReference>
<feature type="compositionally biased region" description="Polar residues" evidence="1">
    <location>
        <begin position="485"/>
        <end position="498"/>
    </location>
</feature>
<dbReference type="PANTHER" id="PTHR36234">
    <property type="entry name" value="LYSYL ENDOPEPTIDASE"/>
    <property type="match status" value="1"/>
</dbReference>
<evidence type="ECO:0000313" key="4">
    <source>
        <dbReference type="Proteomes" id="UP000646426"/>
    </source>
</evidence>
<dbReference type="SUPFAM" id="SSF50494">
    <property type="entry name" value="Trypsin-like serine proteases"/>
    <property type="match status" value="1"/>
</dbReference>
<dbReference type="Gene3D" id="2.40.10.10">
    <property type="entry name" value="Trypsin-like serine proteases"/>
    <property type="match status" value="2"/>
</dbReference>
<feature type="region of interest" description="Disordered" evidence="1">
    <location>
        <begin position="483"/>
        <end position="532"/>
    </location>
</feature>
<feature type="signal peptide" evidence="2">
    <location>
        <begin position="1"/>
        <end position="27"/>
    </location>
</feature>